<dbReference type="GO" id="GO:0048038">
    <property type="term" value="F:quinone binding"/>
    <property type="evidence" value="ECO:0007669"/>
    <property type="project" value="UniProtKB-KW"/>
</dbReference>
<dbReference type="Pfam" id="PF07884">
    <property type="entry name" value="VKOR"/>
    <property type="match status" value="1"/>
</dbReference>
<dbReference type="Proteomes" id="UP000277871">
    <property type="component" value="Unassembled WGS sequence"/>
</dbReference>
<keyword evidence="3 10" id="KW-0812">Transmembrane</keyword>
<keyword evidence="9" id="KW-0676">Redox-active center</keyword>
<keyword evidence="5 10" id="KW-1133">Transmembrane helix</keyword>
<evidence type="ECO:0000256" key="2">
    <source>
        <dbReference type="ARBA" id="ARBA00006214"/>
    </source>
</evidence>
<evidence type="ECO:0000256" key="7">
    <source>
        <dbReference type="ARBA" id="ARBA00023136"/>
    </source>
</evidence>
<evidence type="ECO:0000256" key="10">
    <source>
        <dbReference type="SAM" id="Phobius"/>
    </source>
</evidence>
<evidence type="ECO:0000256" key="9">
    <source>
        <dbReference type="ARBA" id="ARBA00023284"/>
    </source>
</evidence>
<evidence type="ECO:0000259" key="11">
    <source>
        <dbReference type="SMART" id="SM00756"/>
    </source>
</evidence>
<feature type="transmembrane region" description="Helical" evidence="10">
    <location>
        <begin position="132"/>
        <end position="151"/>
    </location>
</feature>
<feature type="transmembrane region" description="Helical" evidence="10">
    <location>
        <begin position="19"/>
        <end position="39"/>
    </location>
</feature>
<evidence type="ECO:0000256" key="6">
    <source>
        <dbReference type="ARBA" id="ARBA00023002"/>
    </source>
</evidence>
<protein>
    <submittedName>
        <fullName evidence="12">Vitamin K epoxide reductase family protein</fullName>
    </submittedName>
</protein>
<feature type="domain" description="Vitamin K epoxide reductase" evidence="11">
    <location>
        <begin position="16"/>
        <end position="157"/>
    </location>
</feature>
<name>A0A3L9LE51_9MICC</name>
<dbReference type="AlphaFoldDB" id="A0A3L9LE51"/>
<sequence length="201" mass="21599">MQPTADGTPAPASRSDRSWAVLAAVLSLVGFLSSAALVAERLAIFQDANHRASCDLNSWLSCGTVMRTPQAELFGFPNPFIGLVGYAVVLTVAVGVLAGARYARWFWWLVWLGTAAGSVFTLWLWWQTTFQINALCLYCMVVWCAQTLLLTHTTARLRRAGVMGSGGPGAGSAAWAWLIGIAVLVVVFGVIAVRFSTVIFS</sequence>
<evidence type="ECO:0000256" key="4">
    <source>
        <dbReference type="ARBA" id="ARBA00022719"/>
    </source>
</evidence>
<dbReference type="InterPro" id="IPR038354">
    <property type="entry name" value="VKOR_sf"/>
</dbReference>
<reference evidence="12 13" key="1">
    <citation type="submission" date="2018-10" db="EMBL/GenBank/DDBJ databases">
        <title>Kocuria tytonicola, new bacteria from the preen glands of American barn owls (Tyto furcata).</title>
        <authorList>
            <person name="Braun M.S."/>
            <person name="Wang E."/>
            <person name="Zimmermann S."/>
            <person name="Boutin S."/>
            <person name="Wagner H."/>
            <person name="Wink M."/>
        </authorList>
    </citation>
    <scope>NUCLEOTIDE SEQUENCE [LARGE SCALE GENOMIC DNA]</scope>
    <source>
        <strain evidence="12 13">473</strain>
    </source>
</reference>
<evidence type="ECO:0000256" key="5">
    <source>
        <dbReference type="ARBA" id="ARBA00022989"/>
    </source>
</evidence>
<keyword evidence="8" id="KW-1015">Disulfide bond</keyword>
<keyword evidence="7 10" id="KW-0472">Membrane</keyword>
<evidence type="ECO:0000313" key="13">
    <source>
        <dbReference type="Proteomes" id="UP000277871"/>
    </source>
</evidence>
<accession>A0A3L9LE51</accession>
<comment type="caution">
    <text evidence="12">The sequence shown here is derived from an EMBL/GenBank/DDBJ whole genome shotgun (WGS) entry which is preliminary data.</text>
</comment>
<keyword evidence="4" id="KW-0874">Quinone</keyword>
<dbReference type="EMBL" id="RDEX01000001">
    <property type="protein sequence ID" value="RLY95227.1"/>
    <property type="molecule type" value="Genomic_DNA"/>
</dbReference>
<proteinExistence type="inferred from homology"/>
<dbReference type="GO" id="GO:0016491">
    <property type="term" value="F:oxidoreductase activity"/>
    <property type="evidence" value="ECO:0007669"/>
    <property type="project" value="UniProtKB-KW"/>
</dbReference>
<keyword evidence="6" id="KW-0560">Oxidoreductase</keyword>
<comment type="similarity">
    <text evidence="2">Belongs to the VKOR family.</text>
</comment>
<feature type="transmembrane region" description="Helical" evidence="10">
    <location>
        <begin position="105"/>
        <end position="126"/>
    </location>
</feature>
<dbReference type="PANTHER" id="PTHR34573">
    <property type="entry name" value="VKC DOMAIN-CONTAINING PROTEIN"/>
    <property type="match status" value="1"/>
</dbReference>
<organism evidence="12 13">
    <name type="scientific">Kocuria tytonicola</name>
    <dbReference type="NCBI Taxonomy" id="2055946"/>
    <lineage>
        <taxon>Bacteria</taxon>
        <taxon>Bacillati</taxon>
        <taxon>Actinomycetota</taxon>
        <taxon>Actinomycetes</taxon>
        <taxon>Micrococcales</taxon>
        <taxon>Micrococcaceae</taxon>
        <taxon>Kocuria</taxon>
    </lineage>
</organism>
<gene>
    <name evidence="12" type="ORF">EAE32_06830</name>
</gene>
<feature type="transmembrane region" description="Helical" evidence="10">
    <location>
        <begin position="80"/>
        <end position="98"/>
    </location>
</feature>
<dbReference type="CDD" id="cd12922">
    <property type="entry name" value="VKOR_5"/>
    <property type="match status" value="1"/>
</dbReference>
<keyword evidence="13" id="KW-1185">Reference proteome</keyword>
<feature type="transmembrane region" description="Helical" evidence="10">
    <location>
        <begin position="172"/>
        <end position="195"/>
    </location>
</feature>
<dbReference type="PANTHER" id="PTHR34573:SF1">
    <property type="entry name" value="VITAMIN K EPOXIDE REDUCTASE DOMAIN-CONTAINING PROTEIN"/>
    <property type="match status" value="1"/>
</dbReference>
<dbReference type="InterPro" id="IPR041714">
    <property type="entry name" value="VKOR_Actinobacteria"/>
</dbReference>
<dbReference type="InterPro" id="IPR012932">
    <property type="entry name" value="VKOR"/>
</dbReference>
<evidence type="ECO:0000256" key="3">
    <source>
        <dbReference type="ARBA" id="ARBA00022692"/>
    </source>
</evidence>
<evidence type="ECO:0000313" key="12">
    <source>
        <dbReference type="EMBL" id="RLY95227.1"/>
    </source>
</evidence>
<dbReference type="SMART" id="SM00756">
    <property type="entry name" value="VKc"/>
    <property type="match status" value="1"/>
</dbReference>
<dbReference type="GO" id="GO:0016020">
    <property type="term" value="C:membrane"/>
    <property type="evidence" value="ECO:0007669"/>
    <property type="project" value="UniProtKB-SubCell"/>
</dbReference>
<comment type="subcellular location">
    <subcellularLocation>
        <location evidence="1">Membrane</location>
        <topology evidence="1">Multi-pass membrane protein</topology>
    </subcellularLocation>
</comment>
<evidence type="ECO:0000256" key="1">
    <source>
        <dbReference type="ARBA" id="ARBA00004141"/>
    </source>
</evidence>
<dbReference type="Gene3D" id="1.20.1440.130">
    <property type="entry name" value="VKOR domain"/>
    <property type="match status" value="1"/>
</dbReference>
<evidence type="ECO:0000256" key="8">
    <source>
        <dbReference type="ARBA" id="ARBA00023157"/>
    </source>
</evidence>